<name>A0AAN7UH31_9PEZI</name>
<dbReference type="InterPro" id="IPR000560">
    <property type="entry name" value="His_Pase_clade-2"/>
</dbReference>
<keyword evidence="2" id="KW-1133">Transmembrane helix</keyword>
<gene>
    <name evidence="4" type="ORF">RRF57_003867</name>
</gene>
<evidence type="ECO:0000256" key="2">
    <source>
        <dbReference type="SAM" id="Phobius"/>
    </source>
</evidence>
<organism evidence="4 5">
    <name type="scientific">Xylaria bambusicola</name>
    <dbReference type="NCBI Taxonomy" id="326684"/>
    <lineage>
        <taxon>Eukaryota</taxon>
        <taxon>Fungi</taxon>
        <taxon>Dikarya</taxon>
        <taxon>Ascomycota</taxon>
        <taxon>Pezizomycotina</taxon>
        <taxon>Sordariomycetes</taxon>
        <taxon>Xylariomycetidae</taxon>
        <taxon>Xylariales</taxon>
        <taxon>Xylariaceae</taxon>
        <taxon>Xylaria</taxon>
    </lineage>
</organism>
<dbReference type="PANTHER" id="PTHR11567">
    <property type="entry name" value="ACID PHOSPHATASE-RELATED"/>
    <property type="match status" value="1"/>
</dbReference>
<dbReference type="EMBL" id="JAWHQM010000008">
    <property type="protein sequence ID" value="KAK5628152.1"/>
    <property type="molecule type" value="Genomic_DNA"/>
</dbReference>
<dbReference type="GO" id="GO:0016791">
    <property type="term" value="F:phosphatase activity"/>
    <property type="evidence" value="ECO:0007669"/>
    <property type="project" value="TreeGrafter"/>
</dbReference>
<comment type="caution">
    <text evidence="4">The sequence shown here is derived from an EMBL/GenBank/DDBJ whole genome shotgun (WGS) entry which is preliminary data.</text>
</comment>
<evidence type="ECO:0000256" key="3">
    <source>
        <dbReference type="SAM" id="SignalP"/>
    </source>
</evidence>
<dbReference type="Gene3D" id="3.40.50.1240">
    <property type="entry name" value="Phosphoglycerate mutase-like"/>
    <property type="match status" value="1"/>
</dbReference>
<comment type="similarity">
    <text evidence="1">Belongs to the histidine acid phosphatase family.</text>
</comment>
<evidence type="ECO:0000256" key="1">
    <source>
        <dbReference type="ARBA" id="ARBA00005375"/>
    </source>
</evidence>
<dbReference type="AlphaFoldDB" id="A0AAN7UH31"/>
<keyword evidence="3" id="KW-0732">Signal</keyword>
<sequence>MASKAALLSLAALPLARAETVLGLYIFSRHGDRTPKALKPTNLTSLGAEQVYASGSWYRSQYVASDANTPLYGLSSDLVNLEQMAVMAPPMDNVLQNSALAFLQGLYPPAGDFSTQELRNDTEVTAPLGGYQYIPVNTVSTAASGANLENSAWLQGASGCDNAVVSSNNYLSSTEYKTAYDDSEAFFQDLLPVINGTFAASAANFKNAYAIYDYVDGAVVHNQTIPSSDLLTNETLRELKVLANEHEWGLAYNSTDEIRAIAGATLAGQILSALNATVAGHGGKPLNIQFGAYGVFLSFFGLAKLPALSDDFTGVVNYASSMAFELVTNASVSDRFPGADDISVRFRFANGSAASVTPSVYPLFGQDETLLPYSTFVSEMSKFAVKDTPHWCKVCGVTAGDCATASSGSDGEGSGSGSDTVSNNKSNISLPIAGVIGALVTLAVVLGAETLIYFFSGLMLTKKSTLAAAQAAAAGNAKGKA</sequence>
<keyword evidence="2" id="KW-0472">Membrane</keyword>
<dbReference type="InterPro" id="IPR050645">
    <property type="entry name" value="Histidine_acid_phosphatase"/>
</dbReference>
<reference evidence="4 5" key="1">
    <citation type="submission" date="2023-10" db="EMBL/GenBank/DDBJ databases">
        <title>Draft genome sequence of Xylaria bambusicola isolate GMP-LS, the root and basal stem rot pathogen of sugarcane in Indonesia.</title>
        <authorList>
            <person name="Selvaraj P."/>
            <person name="Muralishankar V."/>
            <person name="Muruganantham S."/>
            <person name="Sp S."/>
            <person name="Haryani S."/>
            <person name="Lau K.J.X."/>
            <person name="Naqvi N.I."/>
        </authorList>
    </citation>
    <scope>NUCLEOTIDE SEQUENCE [LARGE SCALE GENOMIC DNA]</scope>
    <source>
        <strain evidence="4">GMP-LS</strain>
    </source>
</reference>
<dbReference type="PANTHER" id="PTHR11567:SF142">
    <property type="entry name" value="PHOSPHOGLYCERATE MUTASE-LIKE PROTEIN"/>
    <property type="match status" value="1"/>
</dbReference>
<feature type="chain" id="PRO_5042958027" description="Histidine acid phosphatase" evidence="3">
    <location>
        <begin position="19"/>
        <end position="481"/>
    </location>
</feature>
<accession>A0AAN7UH31</accession>
<proteinExistence type="inferred from homology"/>
<dbReference type="Proteomes" id="UP001305414">
    <property type="component" value="Unassembled WGS sequence"/>
</dbReference>
<feature type="signal peptide" evidence="3">
    <location>
        <begin position="1"/>
        <end position="18"/>
    </location>
</feature>
<protein>
    <recommendedName>
        <fullName evidence="6">Histidine acid phosphatase</fullName>
    </recommendedName>
</protein>
<dbReference type="CDD" id="cd07061">
    <property type="entry name" value="HP_HAP_like"/>
    <property type="match status" value="1"/>
</dbReference>
<keyword evidence="5" id="KW-1185">Reference proteome</keyword>
<dbReference type="SUPFAM" id="SSF53254">
    <property type="entry name" value="Phosphoglycerate mutase-like"/>
    <property type="match status" value="1"/>
</dbReference>
<dbReference type="Pfam" id="PF00328">
    <property type="entry name" value="His_Phos_2"/>
    <property type="match status" value="1"/>
</dbReference>
<keyword evidence="2" id="KW-0812">Transmembrane</keyword>
<evidence type="ECO:0000313" key="4">
    <source>
        <dbReference type="EMBL" id="KAK5628152.1"/>
    </source>
</evidence>
<dbReference type="InterPro" id="IPR029033">
    <property type="entry name" value="His_PPase_superfam"/>
</dbReference>
<feature type="transmembrane region" description="Helical" evidence="2">
    <location>
        <begin position="432"/>
        <end position="455"/>
    </location>
</feature>
<evidence type="ECO:0008006" key="6">
    <source>
        <dbReference type="Google" id="ProtNLM"/>
    </source>
</evidence>
<evidence type="ECO:0000313" key="5">
    <source>
        <dbReference type="Proteomes" id="UP001305414"/>
    </source>
</evidence>